<dbReference type="STRING" id="909663.GCA_000512235_00819"/>
<dbReference type="Proteomes" id="UP000777265">
    <property type="component" value="Unassembled WGS sequence"/>
</dbReference>
<reference evidence="3" key="2">
    <citation type="submission" date="2020-01" db="EMBL/GenBank/DDBJ databases">
        <authorList>
            <person name="Campanaro S."/>
        </authorList>
    </citation>
    <scope>NUCLEOTIDE SEQUENCE</scope>
    <source>
        <strain evidence="3">AS06rmzACSIP_7</strain>
    </source>
</reference>
<evidence type="ECO:0000313" key="3">
    <source>
        <dbReference type="EMBL" id="NLW34295.1"/>
    </source>
</evidence>
<evidence type="ECO:0000313" key="4">
    <source>
        <dbReference type="Proteomes" id="UP000777265"/>
    </source>
</evidence>
<dbReference type="InterPro" id="IPR046342">
    <property type="entry name" value="CBS_dom_sf"/>
</dbReference>
<evidence type="ECO:0000256" key="1">
    <source>
        <dbReference type="ARBA" id="ARBA00023122"/>
    </source>
</evidence>
<dbReference type="AlphaFoldDB" id="A0A351U5M4"/>
<proteinExistence type="predicted"/>
<dbReference type="Pfam" id="PF00571">
    <property type="entry name" value="CBS"/>
    <property type="match status" value="2"/>
</dbReference>
<gene>
    <name evidence="3" type="ORF">GXY80_02270</name>
</gene>
<organism evidence="3 4">
    <name type="scientific">Syntrophorhabdus aromaticivorans</name>
    <dbReference type="NCBI Taxonomy" id="328301"/>
    <lineage>
        <taxon>Bacteria</taxon>
        <taxon>Pseudomonadati</taxon>
        <taxon>Thermodesulfobacteriota</taxon>
        <taxon>Syntrophorhabdia</taxon>
        <taxon>Syntrophorhabdales</taxon>
        <taxon>Syntrophorhabdaceae</taxon>
        <taxon>Syntrophorhabdus</taxon>
    </lineage>
</organism>
<dbReference type="PANTHER" id="PTHR43080:SF29">
    <property type="entry name" value="OS02G0818000 PROTEIN"/>
    <property type="match status" value="1"/>
</dbReference>
<dbReference type="SUPFAM" id="SSF54631">
    <property type="entry name" value="CBS-domain pair"/>
    <property type="match status" value="1"/>
</dbReference>
<dbReference type="InterPro" id="IPR000644">
    <property type="entry name" value="CBS_dom"/>
</dbReference>
<reference evidence="3" key="1">
    <citation type="journal article" date="2020" name="Biotechnol. Biofuels">
        <title>New insights from the biogas microbiome by comprehensive genome-resolved metagenomics of nearly 1600 species originating from multiple anaerobic digesters.</title>
        <authorList>
            <person name="Campanaro S."/>
            <person name="Treu L."/>
            <person name="Rodriguez-R L.M."/>
            <person name="Kovalovszki A."/>
            <person name="Ziels R.M."/>
            <person name="Maus I."/>
            <person name="Zhu X."/>
            <person name="Kougias P.G."/>
            <person name="Basile A."/>
            <person name="Luo G."/>
            <person name="Schluter A."/>
            <person name="Konstantinidis K.T."/>
            <person name="Angelidaki I."/>
        </authorList>
    </citation>
    <scope>NUCLEOTIDE SEQUENCE</scope>
    <source>
        <strain evidence="3">AS06rmzACSIP_7</strain>
    </source>
</reference>
<comment type="caution">
    <text evidence="3">The sequence shown here is derived from an EMBL/GenBank/DDBJ whole genome shotgun (WGS) entry which is preliminary data.</text>
</comment>
<name>A0A351U5M4_9BACT</name>
<dbReference type="SMART" id="SM00116">
    <property type="entry name" value="CBS"/>
    <property type="match status" value="2"/>
</dbReference>
<sequence length="123" mass="13284">MKVVELMNKNVVTCHPSEKLTVILNKLELFNIAGMPVVDKGRLVGIICQSDILKGLKTGTIEDLIVKDVMVKDVIVVSPTESAVNVAKIMIEKHVNRVPIVEKGVIVGIVTRGDIIKAVAECG</sequence>
<dbReference type="InterPro" id="IPR051257">
    <property type="entry name" value="Diverse_CBS-Domain"/>
</dbReference>
<protein>
    <submittedName>
        <fullName evidence="3">CBS domain-containing protein</fullName>
    </submittedName>
</protein>
<keyword evidence="1 2" id="KW-0129">CBS domain</keyword>
<accession>A0A351U5M4</accession>
<dbReference type="PANTHER" id="PTHR43080">
    <property type="entry name" value="CBS DOMAIN-CONTAINING PROTEIN CBSX3, MITOCHONDRIAL"/>
    <property type="match status" value="1"/>
</dbReference>
<dbReference type="PROSITE" id="PS51371">
    <property type="entry name" value="CBS"/>
    <property type="match status" value="2"/>
</dbReference>
<dbReference type="EMBL" id="JAAYEE010000037">
    <property type="protein sequence ID" value="NLW34295.1"/>
    <property type="molecule type" value="Genomic_DNA"/>
</dbReference>
<evidence type="ECO:0000256" key="2">
    <source>
        <dbReference type="PROSITE-ProRule" id="PRU00703"/>
    </source>
</evidence>
<dbReference type="Gene3D" id="3.10.580.10">
    <property type="entry name" value="CBS-domain"/>
    <property type="match status" value="2"/>
</dbReference>